<evidence type="ECO:0000256" key="1">
    <source>
        <dbReference type="SAM" id="MobiDB-lite"/>
    </source>
</evidence>
<keyword evidence="2" id="KW-0472">Membrane</keyword>
<proteinExistence type="predicted"/>
<evidence type="ECO:0000256" key="2">
    <source>
        <dbReference type="SAM" id="Phobius"/>
    </source>
</evidence>
<feature type="transmembrane region" description="Helical" evidence="2">
    <location>
        <begin position="20"/>
        <end position="44"/>
    </location>
</feature>
<comment type="caution">
    <text evidence="3">The sequence shown here is derived from an EMBL/GenBank/DDBJ whole genome shotgun (WGS) entry which is preliminary data.</text>
</comment>
<protein>
    <recommendedName>
        <fullName evidence="5">DUF2530 domain-containing protein</fullName>
    </recommendedName>
</protein>
<organism evidence="3 4">
    <name type="scientific">Fodinicola feengrottensis</name>
    <dbReference type="NCBI Taxonomy" id="435914"/>
    <lineage>
        <taxon>Bacteria</taxon>
        <taxon>Bacillati</taxon>
        <taxon>Actinomycetota</taxon>
        <taxon>Actinomycetes</taxon>
        <taxon>Mycobacteriales</taxon>
        <taxon>Fodinicola</taxon>
    </lineage>
</organism>
<keyword evidence="2" id="KW-1133">Transmembrane helix</keyword>
<evidence type="ECO:0000313" key="3">
    <source>
        <dbReference type="EMBL" id="GAA1702745.1"/>
    </source>
</evidence>
<feature type="compositionally biased region" description="Basic and acidic residues" evidence="1">
    <location>
        <begin position="99"/>
        <end position="114"/>
    </location>
</feature>
<dbReference type="EMBL" id="BAAANY010000025">
    <property type="protein sequence ID" value="GAA1702745.1"/>
    <property type="molecule type" value="Genomic_DNA"/>
</dbReference>
<dbReference type="Pfam" id="PF10745">
    <property type="entry name" value="DUF2530"/>
    <property type="match status" value="1"/>
</dbReference>
<evidence type="ECO:0008006" key="5">
    <source>
        <dbReference type="Google" id="ProtNLM"/>
    </source>
</evidence>
<feature type="transmembrane region" description="Helical" evidence="2">
    <location>
        <begin position="56"/>
        <end position="76"/>
    </location>
</feature>
<dbReference type="Proteomes" id="UP001500618">
    <property type="component" value="Unassembled WGS sequence"/>
</dbReference>
<dbReference type="RefSeq" id="WP_163571822.1">
    <property type="nucleotide sequence ID" value="NZ_BAAANY010000025.1"/>
</dbReference>
<feature type="region of interest" description="Disordered" evidence="1">
    <location>
        <begin position="92"/>
        <end position="114"/>
    </location>
</feature>
<accession>A0ABN2IDN4</accession>
<keyword evidence="2" id="KW-0812">Transmembrane</keyword>
<reference evidence="3 4" key="1">
    <citation type="journal article" date="2019" name="Int. J. Syst. Evol. Microbiol.">
        <title>The Global Catalogue of Microorganisms (GCM) 10K type strain sequencing project: providing services to taxonomists for standard genome sequencing and annotation.</title>
        <authorList>
            <consortium name="The Broad Institute Genomics Platform"/>
            <consortium name="The Broad Institute Genome Sequencing Center for Infectious Disease"/>
            <person name="Wu L."/>
            <person name="Ma J."/>
        </authorList>
    </citation>
    <scope>NUCLEOTIDE SEQUENCE [LARGE SCALE GENOMIC DNA]</scope>
    <source>
        <strain evidence="3 4">JCM 14718</strain>
    </source>
</reference>
<sequence length="114" mass="12352">MPPVPAERAKYPARPTPEPLAVDAVKVVAIGIGLWFVATAGVLVSLPWLTANGHGSWLWTCVSGIVVGFLGLALCWRRRSRLGVRIAARDDGGEMMPRLPREDLEAPDRAEPMP</sequence>
<dbReference type="InterPro" id="IPR019681">
    <property type="entry name" value="DUF2530"/>
</dbReference>
<evidence type="ECO:0000313" key="4">
    <source>
        <dbReference type="Proteomes" id="UP001500618"/>
    </source>
</evidence>
<name>A0ABN2IDN4_9ACTN</name>
<gene>
    <name evidence="3" type="ORF">GCM10009765_60240</name>
</gene>
<keyword evidence="4" id="KW-1185">Reference proteome</keyword>